<dbReference type="EMBL" id="MN738808">
    <property type="protein sequence ID" value="QHS84497.1"/>
    <property type="molecule type" value="Genomic_DNA"/>
</dbReference>
<accession>A0A6C0AX20</accession>
<dbReference type="AlphaFoldDB" id="A0A6C0AX20"/>
<organism evidence="1">
    <name type="scientific">viral metagenome</name>
    <dbReference type="NCBI Taxonomy" id="1070528"/>
    <lineage>
        <taxon>unclassified sequences</taxon>
        <taxon>metagenomes</taxon>
        <taxon>organismal metagenomes</taxon>
    </lineage>
</organism>
<name>A0A6C0AX20_9ZZZZ</name>
<proteinExistence type="predicted"/>
<reference evidence="1" key="1">
    <citation type="journal article" date="2020" name="Nature">
        <title>Giant virus diversity and host interactions through global metagenomics.</title>
        <authorList>
            <person name="Schulz F."/>
            <person name="Roux S."/>
            <person name="Paez-Espino D."/>
            <person name="Jungbluth S."/>
            <person name="Walsh D.A."/>
            <person name="Denef V.J."/>
            <person name="McMahon K.D."/>
            <person name="Konstantinidis K.T."/>
            <person name="Eloe-Fadrosh E.A."/>
            <person name="Kyrpides N.C."/>
            <person name="Woyke T."/>
        </authorList>
    </citation>
    <scope>NUCLEOTIDE SEQUENCE</scope>
    <source>
        <strain evidence="1">GVMAG-S-ERX556022-25</strain>
    </source>
</reference>
<protein>
    <submittedName>
        <fullName evidence="1">Uncharacterized protein</fullName>
    </submittedName>
</protein>
<sequence length="144" mass="16660">MISKKLITFFTILFINKSYQFIPTNLNTFKKVTQNVSNNDIKLLNKQDNYNILDNLLHTKVCNDKESGRIIVEQISSLLPKVDSIGHNVLHANNEFINYILEHNLFDDVTKKNIILLSIKMAQMGDNFGSHLLELYYNIVDKCL</sequence>
<evidence type="ECO:0000313" key="1">
    <source>
        <dbReference type="EMBL" id="QHS84497.1"/>
    </source>
</evidence>